<dbReference type="PANTHER" id="PTHR41252">
    <property type="entry name" value="BLR2505 PROTEIN"/>
    <property type="match status" value="1"/>
</dbReference>
<name>A0A6P0GDN7_9ACTN</name>
<dbReference type="PANTHER" id="PTHR41252:SF1">
    <property type="entry name" value="BLR2505 PROTEIN"/>
    <property type="match status" value="1"/>
</dbReference>
<accession>A0A6P0GDN7</accession>
<dbReference type="AlphaFoldDB" id="A0A6P0GDN7"/>
<protein>
    <recommendedName>
        <fullName evidence="1">SnoaL-like domain-containing protein</fullName>
    </recommendedName>
</protein>
<dbReference type="InterPro" id="IPR032710">
    <property type="entry name" value="NTF2-like_dom_sf"/>
</dbReference>
<evidence type="ECO:0000259" key="1">
    <source>
        <dbReference type="Pfam" id="PF12680"/>
    </source>
</evidence>
<evidence type="ECO:0000313" key="3">
    <source>
        <dbReference type="Proteomes" id="UP000471126"/>
    </source>
</evidence>
<dbReference type="Proteomes" id="UP000471126">
    <property type="component" value="Unassembled WGS sequence"/>
</dbReference>
<sequence>MTQTAATSVETIKALYDAFARGDVGTVLDAMDEAIEWSEAEGNPWHLGRPFVGPQQVVDGVFARIGDEYEDFRLELHRFLADGDTVAVQGRYSATSHRATGRPLDAQFVHVWDLRDGKLVRFQQYTDTRQWADVMGAGAS</sequence>
<comment type="caution">
    <text evidence="2">The sequence shown here is derived from an EMBL/GenBank/DDBJ whole genome shotgun (WGS) entry which is preliminary data.</text>
</comment>
<gene>
    <name evidence="2" type="ORF">GCU54_05305</name>
</gene>
<reference evidence="2 3" key="1">
    <citation type="submission" date="2019-12" db="EMBL/GenBank/DDBJ databases">
        <title>WGS of CPCC 203550 I12A-02606.</title>
        <authorList>
            <person name="Jiang Z."/>
        </authorList>
    </citation>
    <scope>NUCLEOTIDE SEQUENCE [LARGE SCALE GENOMIC DNA]</scope>
    <source>
        <strain evidence="2 3">I12A-02606</strain>
    </source>
</reference>
<dbReference type="RefSeq" id="WP_163475636.1">
    <property type="nucleotide sequence ID" value="NZ_JAAGWE010000011.1"/>
</dbReference>
<dbReference type="Pfam" id="PF12680">
    <property type="entry name" value="SnoaL_2"/>
    <property type="match status" value="1"/>
</dbReference>
<dbReference type="EMBL" id="JAAGWE010000011">
    <property type="protein sequence ID" value="NEM05437.1"/>
    <property type="molecule type" value="Genomic_DNA"/>
</dbReference>
<organism evidence="2 3">
    <name type="scientific">Geodermatophilus normandii</name>
    <dbReference type="NCBI Taxonomy" id="1137989"/>
    <lineage>
        <taxon>Bacteria</taxon>
        <taxon>Bacillati</taxon>
        <taxon>Actinomycetota</taxon>
        <taxon>Actinomycetes</taxon>
        <taxon>Geodermatophilales</taxon>
        <taxon>Geodermatophilaceae</taxon>
        <taxon>Geodermatophilus</taxon>
    </lineage>
</organism>
<dbReference type="InterPro" id="IPR037401">
    <property type="entry name" value="SnoaL-like"/>
</dbReference>
<dbReference type="Gene3D" id="3.10.450.50">
    <property type="match status" value="1"/>
</dbReference>
<evidence type="ECO:0000313" key="2">
    <source>
        <dbReference type="EMBL" id="NEM05437.1"/>
    </source>
</evidence>
<proteinExistence type="predicted"/>
<dbReference type="SUPFAM" id="SSF54427">
    <property type="entry name" value="NTF2-like"/>
    <property type="match status" value="1"/>
</dbReference>
<feature type="domain" description="SnoaL-like" evidence="1">
    <location>
        <begin position="13"/>
        <end position="121"/>
    </location>
</feature>